<dbReference type="Proteomes" id="UP000233767">
    <property type="component" value="Unassembled WGS sequence"/>
</dbReference>
<evidence type="ECO:0000256" key="1">
    <source>
        <dbReference type="SAM" id="Phobius"/>
    </source>
</evidence>
<sequence length="1013" mass="117523">MHFRISILFLLFSVQLFGQDYALKEAQIRDGYNTYLLSSSAFVDKDRFVWYATNRDGDFYRFDGKNKLRYQFYKNENSYGDSFYICNNAWIQDHKNNIWAAELDKAYIITPDKLLVERIQYPSEKLSSKSFIAKDEVNNLWISNGSRFLIKITPDRQVIRVTHPLLNDKNEIEIIKVLDNGRIIAKSGYNIFYVDTKGIHFSANIHTIDKAINSEFAIFENGKIVAENSSGYYKYNNSSYKYVYLKELNIQLFNYPYEENCLLGNCNWSNSTLIADSKFLVTDNSSLFINQIDKKTNQITTTDTLHFKKQISIANNKLHSNFIWISAYDELYKLLIIPNNFKRILQSDDKQYSTRGIVSDSKNNLYIGTYEGLYKQENNKKPVPFLVKGEKNGAYDILILEKNDSILWGSQEYSSLKKINLTTHTKKEIGLPKGFKIEYMKEKSPDELWMGSNKGMYVFSKKTETISPFNENGYFLGTVPVLGFIEAKDGKKWFATRQGLFLKEKGKDFINYQKLNPTFNFKDLLTLHEDDRGNLWMSTGAKGIIFLDPKTNRFKNLTQSDGLSNNTVCGILESKEAMWFSTYYGLTRFDKKEGFFALYYKEDGLSDNEFNVRSSYKKDENTFYFGGLNGIIEFNPANIKLRGKHPHTIFLYSSTYFSNERNKNVTDYLSLHKKTISLPYNKNYFSAVFSINELFYIEKNTYLYKIEGLRNEWIDAGTSGLVELPSLPPGDYVLRVKGKDAKGIETLNEIKINLHVEQIFYKTPFFIILIALLVIGSIIYFFFRRNRRQKRIFEREKEIKELKSSALRAQMNPHFVFNILNNMQSVLILKGEAEANKYFGAFSKLFRQTLDISRQELITLKSEIEYLNNYLLLNNLQLNDELEYSVNVQNSVGDTSTIFLPGMLIQPFVENAILHGLSPKQDKKLTIDFSMEEGYLVVIVEDNGIGRTMATENTLHKKEAHKSWATTIVNERINIMNYRHNTTKAVILKIDDLEKNGNPCGTRVTLKLQQPME</sequence>
<accession>A0A497UI49</accession>
<feature type="domain" description="Signal transduction histidine kinase internal region" evidence="2">
    <location>
        <begin position="805"/>
        <end position="881"/>
    </location>
</feature>
<dbReference type="Pfam" id="PF06580">
    <property type="entry name" value="His_kinase"/>
    <property type="match status" value="1"/>
</dbReference>
<dbReference type="GO" id="GO:0016020">
    <property type="term" value="C:membrane"/>
    <property type="evidence" value="ECO:0007669"/>
    <property type="project" value="InterPro"/>
</dbReference>
<dbReference type="Proteomes" id="UP000275027">
    <property type="component" value="Unassembled WGS sequence"/>
</dbReference>
<dbReference type="Gene3D" id="3.30.565.10">
    <property type="entry name" value="Histidine kinase-like ATPase, C-terminal domain"/>
    <property type="match status" value="1"/>
</dbReference>
<keyword evidence="1" id="KW-0812">Transmembrane</keyword>
<name>A0A497UI49_9FLAO</name>
<dbReference type="InterPro" id="IPR036890">
    <property type="entry name" value="HATPase_C_sf"/>
</dbReference>
<dbReference type="Pfam" id="PF07495">
    <property type="entry name" value="Y_Y_Y"/>
    <property type="match status" value="1"/>
</dbReference>
<dbReference type="InterPro" id="IPR015943">
    <property type="entry name" value="WD40/YVTN_repeat-like_dom_sf"/>
</dbReference>
<dbReference type="PANTHER" id="PTHR34220">
    <property type="entry name" value="SENSOR HISTIDINE KINASE YPDA"/>
    <property type="match status" value="1"/>
</dbReference>
<gene>
    <name evidence="4" type="ORF">B0G92_2424</name>
    <name evidence="5" type="ORF">CLV50_1626</name>
</gene>
<keyword evidence="1" id="KW-0472">Membrane</keyword>
<dbReference type="InterPro" id="IPR013783">
    <property type="entry name" value="Ig-like_fold"/>
</dbReference>
<evidence type="ECO:0000313" key="6">
    <source>
        <dbReference type="Proteomes" id="UP000233767"/>
    </source>
</evidence>
<organism evidence="5 7">
    <name type="scientific">Flavobacterium lindanitolerans</name>
    <dbReference type="NCBI Taxonomy" id="428988"/>
    <lineage>
        <taxon>Bacteria</taxon>
        <taxon>Pseudomonadati</taxon>
        <taxon>Bacteroidota</taxon>
        <taxon>Flavobacteriia</taxon>
        <taxon>Flavobacteriales</taxon>
        <taxon>Flavobacteriaceae</taxon>
        <taxon>Flavobacterium</taxon>
    </lineage>
</organism>
<dbReference type="EMBL" id="PJND01000008">
    <property type="protein sequence ID" value="PKW21140.1"/>
    <property type="molecule type" value="Genomic_DNA"/>
</dbReference>
<dbReference type="SUPFAM" id="SSF55874">
    <property type="entry name" value="ATPase domain of HSP90 chaperone/DNA topoisomerase II/histidine kinase"/>
    <property type="match status" value="1"/>
</dbReference>
<dbReference type="SUPFAM" id="SSF101898">
    <property type="entry name" value="NHL repeat"/>
    <property type="match status" value="1"/>
</dbReference>
<dbReference type="RefSeq" id="WP_101472359.1">
    <property type="nucleotide sequence ID" value="NZ_PJND01000008.1"/>
</dbReference>
<dbReference type="InterPro" id="IPR010559">
    <property type="entry name" value="Sig_transdc_His_kin_internal"/>
</dbReference>
<dbReference type="SUPFAM" id="SSF63829">
    <property type="entry name" value="Calcium-dependent phosphotriesterase"/>
    <property type="match status" value="1"/>
</dbReference>
<protein>
    <submittedName>
        <fullName evidence="5">YXYXY domain-containing protein</fullName>
    </submittedName>
</protein>
<dbReference type="PANTHER" id="PTHR34220:SF7">
    <property type="entry name" value="SENSOR HISTIDINE KINASE YPDA"/>
    <property type="match status" value="1"/>
</dbReference>
<reference evidence="5 7" key="2">
    <citation type="submission" date="2018-10" db="EMBL/GenBank/DDBJ databases">
        <title>Genomic Encyclopedia of Archaeal and Bacterial Type Strains, Phase II (KMG-II): from individual species to whole genera.</title>
        <authorList>
            <person name="Goeker M."/>
        </authorList>
    </citation>
    <scope>NUCLEOTIDE SEQUENCE [LARGE SCALE GENOMIC DNA]</scope>
    <source>
        <strain evidence="5 7">DSM 21886</strain>
    </source>
</reference>
<evidence type="ECO:0000259" key="3">
    <source>
        <dbReference type="Pfam" id="PF07495"/>
    </source>
</evidence>
<dbReference type="InterPro" id="IPR050640">
    <property type="entry name" value="Bact_2-comp_sensor_kinase"/>
</dbReference>
<dbReference type="GO" id="GO:0000155">
    <property type="term" value="F:phosphorelay sensor kinase activity"/>
    <property type="evidence" value="ECO:0007669"/>
    <property type="project" value="InterPro"/>
</dbReference>
<dbReference type="AlphaFoldDB" id="A0A497UI49"/>
<keyword evidence="1" id="KW-1133">Transmembrane helix</keyword>
<comment type="caution">
    <text evidence="5">The sequence shown here is derived from an EMBL/GenBank/DDBJ whole genome shotgun (WGS) entry which is preliminary data.</text>
</comment>
<evidence type="ECO:0000313" key="4">
    <source>
        <dbReference type="EMBL" id="PKW21140.1"/>
    </source>
</evidence>
<dbReference type="Gene3D" id="2.60.40.10">
    <property type="entry name" value="Immunoglobulins"/>
    <property type="match status" value="1"/>
</dbReference>
<dbReference type="Gene3D" id="2.130.10.10">
    <property type="entry name" value="YVTN repeat-like/Quinoprotein amine dehydrogenase"/>
    <property type="match status" value="3"/>
</dbReference>
<reference evidence="4 6" key="1">
    <citation type="submission" date="2017-12" db="EMBL/GenBank/DDBJ databases">
        <title>Genomic Encyclopedia of Type Strains, Phase III (KMG-III): the genomes of soil and plant-associated and newly described type strains.</title>
        <authorList>
            <person name="Whitman W."/>
        </authorList>
    </citation>
    <scope>NUCLEOTIDE SEQUENCE [LARGE SCALE GENOMIC DNA]</scope>
    <source>
        <strain evidence="4 6">IP-10</strain>
    </source>
</reference>
<evidence type="ECO:0000259" key="2">
    <source>
        <dbReference type="Pfam" id="PF06580"/>
    </source>
</evidence>
<feature type="domain" description="Two component regulator three Y" evidence="3">
    <location>
        <begin position="698"/>
        <end position="756"/>
    </location>
</feature>
<evidence type="ECO:0000313" key="7">
    <source>
        <dbReference type="Proteomes" id="UP000275027"/>
    </source>
</evidence>
<evidence type="ECO:0000313" key="5">
    <source>
        <dbReference type="EMBL" id="RLJ30222.1"/>
    </source>
</evidence>
<proteinExistence type="predicted"/>
<dbReference type="EMBL" id="RCCB01000011">
    <property type="protein sequence ID" value="RLJ30222.1"/>
    <property type="molecule type" value="Genomic_DNA"/>
</dbReference>
<feature type="transmembrane region" description="Helical" evidence="1">
    <location>
        <begin position="765"/>
        <end position="783"/>
    </location>
</feature>
<dbReference type="InterPro" id="IPR011123">
    <property type="entry name" value="Y_Y_Y"/>
</dbReference>
<keyword evidence="6" id="KW-1185">Reference proteome</keyword>